<organism evidence="6 7">
    <name type="scientific">Arsenicicoccus cauae</name>
    <dbReference type="NCBI Taxonomy" id="2663847"/>
    <lineage>
        <taxon>Bacteria</taxon>
        <taxon>Bacillati</taxon>
        <taxon>Actinomycetota</taxon>
        <taxon>Actinomycetes</taxon>
        <taxon>Micrococcales</taxon>
        <taxon>Intrasporangiaceae</taxon>
        <taxon>Arsenicicoccus</taxon>
    </lineage>
</organism>
<proteinExistence type="inferred from homology"/>
<dbReference type="Proteomes" id="UP000431092">
    <property type="component" value="Unassembled WGS sequence"/>
</dbReference>
<accession>A0A6I3IDW4</accession>
<dbReference type="InterPro" id="IPR015590">
    <property type="entry name" value="Aldehyde_DH_dom"/>
</dbReference>
<dbReference type="InterPro" id="IPR016162">
    <property type="entry name" value="Ald_DH_N"/>
</dbReference>
<dbReference type="EMBL" id="WLVL01000007">
    <property type="protein sequence ID" value="MTB70843.1"/>
    <property type="molecule type" value="Genomic_DNA"/>
</dbReference>
<dbReference type="InterPro" id="IPR050740">
    <property type="entry name" value="Aldehyde_DH_Superfamily"/>
</dbReference>
<dbReference type="Gene3D" id="3.40.605.10">
    <property type="entry name" value="Aldehyde Dehydrogenase, Chain A, domain 1"/>
    <property type="match status" value="1"/>
</dbReference>
<dbReference type="PANTHER" id="PTHR43353">
    <property type="entry name" value="SUCCINATE-SEMIALDEHYDE DEHYDROGENASE, MITOCHONDRIAL"/>
    <property type="match status" value="1"/>
</dbReference>
<evidence type="ECO:0000256" key="4">
    <source>
        <dbReference type="RuleBase" id="RU003345"/>
    </source>
</evidence>
<evidence type="ECO:0000259" key="5">
    <source>
        <dbReference type="Pfam" id="PF00171"/>
    </source>
</evidence>
<comment type="similarity">
    <text evidence="1 4">Belongs to the aldehyde dehydrogenase family.</text>
</comment>
<keyword evidence="2 4" id="KW-0560">Oxidoreductase</keyword>
<dbReference type="Pfam" id="PF00171">
    <property type="entry name" value="Aldedh"/>
    <property type="match status" value="1"/>
</dbReference>
<evidence type="ECO:0000256" key="2">
    <source>
        <dbReference type="ARBA" id="ARBA00023002"/>
    </source>
</evidence>
<dbReference type="AlphaFoldDB" id="A0A6I3IDW4"/>
<dbReference type="Gene3D" id="3.40.309.10">
    <property type="entry name" value="Aldehyde Dehydrogenase, Chain A, domain 2"/>
    <property type="match status" value="1"/>
</dbReference>
<evidence type="ECO:0000313" key="7">
    <source>
        <dbReference type="Proteomes" id="UP000431092"/>
    </source>
</evidence>
<dbReference type="FunFam" id="3.40.309.10:FF:000004">
    <property type="entry name" value="Succinate-semialdehyde dehydrogenase I"/>
    <property type="match status" value="1"/>
</dbReference>
<evidence type="ECO:0000313" key="6">
    <source>
        <dbReference type="EMBL" id="MTB70843.1"/>
    </source>
</evidence>
<dbReference type="InterPro" id="IPR016163">
    <property type="entry name" value="Ald_DH_C"/>
</dbReference>
<dbReference type="FunFam" id="3.40.605.10:FF:000005">
    <property type="entry name" value="Succinate-semialdehyde dehydrogenase I"/>
    <property type="match status" value="1"/>
</dbReference>
<protein>
    <submittedName>
        <fullName evidence="6">Aldehyde dehydrogenase family protein</fullName>
    </submittedName>
</protein>
<sequence length="498" mass="52663">MTVQLVTASDAESQRAQEVVADVPTGLFIDGEWCDAASGKTHDVVNPATEQVIATIADGGPEDARRAIEAAAAAQRDWGRTAPRERSEILRRAYDLIMERQDDLALVMTSEMGKPVAEAKGEVAYAAEFLRWFSEEAVRIGGDMMLSGDGLTRIFVSRQPIGPCVLVTPWNFPLAMATRKIGPAIAAGCTMVFKPAHLTPLSSFALVDILVEAGLPAGVLNVVCSSDAGSVVEPWMSSGLARKVSFTGSTAVGVKLLEQASQHVMRSSMELGGNAPFIVCEDADLDKAVDGLMIAKMRNMGEACTAANRIFVHRSVHDALADKLAERMGALSVGDGLAEGVQVGPLIEPKALDKVVKLVTDAVDRGAEVRCGGDRPKGAGYFYPPTVLTGVDPGSALMEQEIFGPVAPLIPYDTDDEVVELANATPWGLMGYVYTESLERAFRLGEAIETGMVGLNTGLVSNPAAPFGGVKASGLGREGGKLGIEEFLEVKYLAAPRT</sequence>
<dbReference type="SUPFAM" id="SSF53720">
    <property type="entry name" value="ALDH-like"/>
    <property type="match status" value="1"/>
</dbReference>
<reference evidence="6 7" key="1">
    <citation type="submission" date="2019-11" db="EMBL/GenBank/DDBJ databases">
        <title>Whole genome sequencing identifies a novel species of the genus Arsenicicoccus isolated from human blood.</title>
        <authorList>
            <person name="Jeong J.H."/>
            <person name="Kweon O.J."/>
            <person name="Kim H.R."/>
            <person name="Kim T.-H."/>
            <person name="Ha S.-M."/>
            <person name="Lee M.-K."/>
        </authorList>
    </citation>
    <scope>NUCLEOTIDE SEQUENCE [LARGE SCALE GENOMIC DNA]</scope>
    <source>
        <strain evidence="6 7">MKL-02</strain>
    </source>
</reference>
<dbReference type="InterPro" id="IPR029510">
    <property type="entry name" value="Ald_DH_CS_GLU"/>
</dbReference>
<keyword evidence="7" id="KW-1185">Reference proteome</keyword>
<dbReference type="GO" id="GO:0004777">
    <property type="term" value="F:succinate-semialdehyde dehydrogenase (NAD+) activity"/>
    <property type="evidence" value="ECO:0007669"/>
    <property type="project" value="TreeGrafter"/>
</dbReference>
<name>A0A6I3IDW4_9MICO</name>
<gene>
    <name evidence="6" type="ORF">GGG17_02405</name>
</gene>
<comment type="caution">
    <text evidence="6">The sequence shown here is derived from an EMBL/GenBank/DDBJ whole genome shotgun (WGS) entry which is preliminary data.</text>
</comment>
<dbReference type="CDD" id="cd07103">
    <property type="entry name" value="ALDH_F5_SSADH_GabD"/>
    <property type="match status" value="1"/>
</dbReference>
<feature type="domain" description="Aldehyde dehydrogenase" evidence="5">
    <location>
        <begin position="33"/>
        <end position="492"/>
    </location>
</feature>
<evidence type="ECO:0000256" key="1">
    <source>
        <dbReference type="ARBA" id="ARBA00009986"/>
    </source>
</evidence>
<evidence type="ECO:0000256" key="3">
    <source>
        <dbReference type="PROSITE-ProRule" id="PRU10007"/>
    </source>
</evidence>
<dbReference type="PANTHER" id="PTHR43353:SF5">
    <property type="entry name" value="SUCCINATE-SEMIALDEHYDE DEHYDROGENASE, MITOCHONDRIAL"/>
    <property type="match status" value="1"/>
</dbReference>
<dbReference type="GO" id="GO:0009450">
    <property type="term" value="P:gamma-aminobutyric acid catabolic process"/>
    <property type="evidence" value="ECO:0007669"/>
    <property type="project" value="TreeGrafter"/>
</dbReference>
<dbReference type="PROSITE" id="PS00687">
    <property type="entry name" value="ALDEHYDE_DEHYDR_GLU"/>
    <property type="match status" value="1"/>
</dbReference>
<feature type="active site" evidence="3">
    <location>
        <position position="270"/>
    </location>
</feature>
<dbReference type="RefSeq" id="WP_154592199.1">
    <property type="nucleotide sequence ID" value="NZ_CP171001.1"/>
</dbReference>
<dbReference type="InterPro" id="IPR016161">
    <property type="entry name" value="Ald_DH/histidinol_DH"/>
</dbReference>